<dbReference type="Pfam" id="PF01565">
    <property type="entry name" value="FAD_binding_4"/>
    <property type="match status" value="1"/>
</dbReference>
<dbReference type="InterPro" id="IPR016169">
    <property type="entry name" value="FAD-bd_PCMH_sub2"/>
</dbReference>
<evidence type="ECO:0000256" key="2">
    <source>
        <dbReference type="ARBA" id="ARBA00022630"/>
    </source>
</evidence>
<dbReference type="InterPro" id="IPR050416">
    <property type="entry name" value="FAD-linked_Oxidoreductase"/>
</dbReference>
<feature type="chain" id="PRO_5042174569" evidence="5">
    <location>
        <begin position="23"/>
        <end position="566"/>
    </location>
</feature>
<gene>
    <name evidence="7" type="ORF">FB45DRAFT_1057133</name>
</gene>
<dbReference type="Proteomes" id="UP001221142">
    <property type="component" value="Unassembled WGS sequence"/>
</dbReference>
<dbReference type="InterPro" id="IPR016166">
    <property type="entry name" value="FAD-bd_PCMH"/>
</dbReference>
<keyword evidence="3" id="KW-0274">FAD</keyword>
<keyword evidence="8" id="KW-1185">Reference proteome</keyword>
<keyword evidence="2" id="KW-0285">Flavoprotein</keyword>
<feature type="domain" description="FAD-binding PCMH-type" evidence="6">
    <location>
        <begin position="116"/>
        <end position="296"/>
    </location>
</feature>
<reference evidence="7" key="1">
    <citation type="submission" date="2023-03" db="EMBL/GenBank/DDBJ databases">
        <title>Massive genome expansion in bonnet fungi (Mycena s.s.) driven by repeated elements and novel gene families across ecological guilds.</title>
        <authorList>
            <consortium name="Lawrence Berkeley National Laboratory"/>
            <person name="Harder C.B."/>
            <person name="Miyauchi S."/>
            <person name="Viragh M."/>
            <person name="Kuo A."/>
            <person name="Thoen E."/>
            <person name="Andreopoulos B."/>
            <person name="Lu D."/>
            <person name="Skrede I."/>
            <person name="Drula E."/>
            <person name="Henrissat B."/>
            <person name="Morin E."/>
            <person name="Kohler A."/>
            <person name="Barry K."/>
            <person name="LaButti K."/>
            <person name="Morin E."/>
            <person name="Salamov A."/>
            <person name="Lipzen A."/>
            <person name="Mereny Z."/>
            <person name="Hegedus B."/>
            <person name="Baldrian P."/>
            <person name="Stursova M."/>
            <person name="Weitz H."/>
            <person name="Taylor A."/>
            <person name="Grigoriev I.V."/>
            <person name="Nagy L.G."/>
            <person name="Martin F."/>
            <person name="Kauserud H."/>
        </authorList>
    </citation>
    <scope>NUCLEOTIDE SEQUENCE</scope>
    <source>
        <strain evidence="7">9284</strain>
    </source>
</reference>
<protein>
    <submittedName>
        <fullName evidence="7">FAD-binding domain-containing protein</fullName>
    </submittedName>
</protein>
<evidence type="ECO:0000256" key="3">
    <source>
        <dbReference type="ARBA" id="ARBA00022827"/>
    </source>
</evidence>
<organism evidence="7 8">
    <name type="scientific">Roridomyces roridus</name>
    <dbReference type="NCBI Taxonomy" id="1738132"/>
    <lineage>
        <taxon>Eukaryota</taxon>
        <taxon>Fungi</taxon>
        <taxon>Dikarya</taxon>
        <taxon>Basidiomycota</taxon>
        <taxon>Agaricomycotina</taxon>
        <taxon>Agaricomycetes</taxon>
        <taxon>Agaricomycetidae</taxon>
        <taxon>Agaricales</taxon>
        <taxon>Marasmiineae</taxon>
        <taxon>Mycenaceae</taxon>
        <taxon>Roridomyces</taxon>
    </lineage>
</organism>
<dbReference type="AlphaFoldDB" id="A0AAD7C060"/>
<dbReference type="PANTHER" id="PTHR42973">
    <property type="entry name" value="BINDING OXIDOREDUCTASE, PUTATIVE (AFU_ORTHOLOGUE AFUA_1G17690)-RELATED"/>
    <property type="match status" value="1"/>
</dbReference>
<evidence type="ECO:0000313" key="7">
    <source>
        <dbReference type="EMBL" id="KAJ7635263.1"/>
    </source>
</evidence>
<dbReference type="InterPro" id="IPR006094">
    <property type="entry name" value="Oxid_FAD_bind_N"/>
</dbReference>
<keyword evidence="5" id="KW-0732">Signal</keyword>
<comment type="caution">
    <text evidence="7">The sequence shown here is derived from an EMBL/GenBank/DDBJ whole genome shotgun (WGS) entry which is preliminary data.</text>
</comment>
<dbReference type="PROSITE" id="PS00862">
    <property type="entry name" value="OX2_COVAL_FAD"/>
    <property type="match status" value="1"/>
</dbReference>
<dbReference type="Pfam" id="PF08031">
    <property type="entry name" value="BBE"/>
    <property type="match status" value="1"/>
</dbReference>
<dbReference type="SUPFAM" id="SSF56176">
    <property type="entry name" value="FAD-binding/transporter-associated domain-like"/>
    <property type="match status" value="1"/>
</dbReference>
<dbReference type="PROSITE" id="PS51387">
    <property type="entry name" value="FAD_PCMH"/>
    <property type="match status" value="1"/>
</dbReference>
<proteinExistence type="inferred from homology"/>
<dbReference type="GO" id="GO:0071949">
    <property type="term" value="F:FAD binding"/>
    <property type="evidence" value="ECO:0007669"/>
    <property type="project" value="InterPro"/>
</dbReference>
<comment type="similarity">
    <text evidence="1">Belongs to the oxygen-dependent FAD-linked oxidoreductase family.</text>
</comment>
<evidence type="ECO:0000256" key="1">
    <source>
        <dbReference type="ARBA" id="ARBA00005466"/>
    </source>
</evidence>
<sequence>MKSLSQLTSLCILLSSAICVSSLATHCRNVPGSNGYPSVAAWSAFNASISGRLVDVVPSAEFCARLPGGACTDAQWGSALFRNGIPGSMEQVNWEQGYDQSPPSLCFQNQTTLCGQGNVPVYSVEAESVADVQAAIKFATTNNLRLVIKSSGHDQLGRSTAPGALLLRTTALRNISFTDNFYVGDNNMGPAVTFGSGMPGHTVYKEGATKGRIVTAGAAATVCPGGGYLQGTGHSPLSPLLGLAADNALEFQIVVASGELLTVNEDSHPDLFFALRGGGAGSWGVLISATVKTFPTFNLTQSIITLGIANDTAASALATVHARHIHMLDSVRGGQYYYLEKAAGSTVFWIDTYLPHTTPDEAETILKPFLDEALNVEGVEMISSESTYADVNDILYDDDDSVGFYLYMGSRLIPESAYDTPETVGEVYEGLLDAGSQIILGHIIAGGQVAENANISSAVHPAWRTAKTHLILVNEFTDAPSPADVFTIHRQFQDIQLPIVEKISGPNAGSYSNEADLLEPNFQTTFFGPNYGKLSAIKSVYDPEDLFIVGAGVGSERWDQWGICRV</sequence>
<evidence type="ECO:0000256" key="4">
    <source>
        <dbReference type="ARBA" id="ARBA00023002"/>
    </source>
</evidence>
<evidence type="ECO:0000313" key="8">
    <source>
        <dbReference type="Proteomes" id="UP001221142"/>
    </source>
</evidence>
<dbReference type="InterPro" id="IPR012951">
    <property type="entry name" value="BBE"/>
</dbReference>
<name>A0AAD7C060_9AGAR</name>
<dbReference type="GO" id="GO:0016491">
    <property type="term" value="F:oxidoreductase activity"/>
    <property type="evidence" value="ECO:0007669"/>
    <property type="project" value="UniProtKB-KW"/>
</dbReference>
<dbReference type="InterPro" id="IPR006093">
    <property type="entry name" value="Oxy_OxRdtase_FAD_BS"/>
</dbReference>
<dbReference type="Gene3D" id="3.40.462.20">
    <property type="match status" value="1"/>
</dbReference>
<dbReference type="Gene3D" id="3.30.465.10">
    <property type="match status" value="1"/>
</dbReference>
<evidence type="ECO:0000256" key="5">
    <source>
        <dbReference type="SAM" id="SignalP"/>
    </source>
</evidence>
<dbReference type="InterPro" id="IPR036318">
    <property type="entry name" value="FAD-bd_PCMH-like_sf"/>
</dbReference>
<feature type="signal peptide" evidence="5">
    <location>
        <begin position="1"/>
        <end position="22"/>
    </location>
</feature>
<evidence type="ECO:0000259" key="6">
    <source>
        <dbReference type="PROSITE" id="PS51387"/>
    </source>
</evidence>
<accession>A0AAD7C060</accession>
<dbReference type="PANTHER" id="PTHR42973:SF47">
    <property type="entry name" value="FAD-BINDING PCMH-TYPE DOMAIN-CONTAINING PROTEIN"/>
    <property type="match status" value="1"/>
</dbReference>
<dbReference type="EMBL" id="JARKIF010000007">
    <property type="protein sequence ID" value="KAJ7635263.1"/>
    <property type="molecule type" value="Genomic_DNA"/>
</dbReference>
<keyword evidence="4" id="KW-0560">Oxidoreductase</keyword>